<name>A0A915BZ17_PARUN</name>
<dbReference type="WBParaSite" id="PgR072X_g025_t02">
    <property type="protein sequence ID" value="PgR072X_g025_t02"/>
    <property type="gene ID" value="PgR072X_g025"/>
</dbReference>
<evidence type="ECO:0000313" key="2">
    <source>
        <dbReference type="WBParaSite" id="PgR072X_g025_t02"/>
    </source>
</evidence>
<accession>A0A915BZ17</accession>
<sequence>MTTTADQKHALWRAVIANISSSASTISIISSNMVQQARQPPFQRVALIADSSALLVTILFYHCKSTDSLSITTLPSMQWTNFSTVSSTVSQQGLLSLIAADLRHSIEPLLVSSDSVVLEKIVGKGWLLH</sequence>
<dbReference type="Proteomes" id="UP000887569">
    <property type="component" value="Unplaced"/>
</dbReference>
<protein>
    <submittedName>
        <fullName evidence="2">Protein kinase domain-containing protein</fullName>
    </submittedName>
</protein>
<proteinExistence type="predicted"/>
<dbReference type="AlphaFoldDB" id="A0A915BZ17"/>
<organism evidence="1 2">
    <name type="scientific">Parascaris univalens</name>
    <name type="common">Nematode worm</name>
    <dbReference type="NCBI Taxonomy" id="6257"/>
    <lineage>
        <taxon>Eukaryota</taxon>
        <taxon>Metazoa</taxon>
        <taxon>Ecdysozoa</taxon>
        <taxon>Nematoda</taxon>
        <taxon>Chromadorea</taxon>
        <taxon>Rhabditida</taxon>
        <taxon>Spirurina</taxon>
        <taxon>Ascaridomorpha</taxon>
        <taxon>Ascaridoidea</taxon>
        <taxon>Ascarididae</taxon>
        <taxon>Parascaris</taxon>
    </lineage>
</organism>
<reference evidence="2" key="1">
    <citation type="submission" date="2022-11" db="UniProtKB">
        <authorList>
            <consortium name="WormBaseParasite"/>
        </authorList>
    </citation>
    <scope>IDENTIFICATION</scope>
</reference>
<evidence type="ECO:0000313" key="1">
    <source>
        <dbReference type="Proteomes" id="UP000887569"/>
    </source>
</evidence>
<keyword evidence="1" id="KW-1185">Reference proteome</keyword>